<dbReference type="PANTHER" id="PTHR33393:SF13">
    <property type="entry name" value="PGA BIOSYNTHESIS PROTEIN CAPA"/>
    <property type="match status" value="1"/>
</dbReference>
<proteinExistence type="inferred from homology"/>
<accession>A0A917RZE6</accession>
<dbReference type="Pfam" id="PF09587">
    <property type="entry name" value="PGA_cap"/>
    <property type="match status" value="1"/>
</dbReference>
<dbReference type="Proteomes" id="UP000654670">
    <property type="component" value="Unassembled WGS sequence"/>
</dbReference>
<dbReference type="RefSeq" id="WP_188801571.1">
    <property type="nucleotide sequence ID" value="NZ_BMOK01000002.1"/>
</dbReference>
<comment type="caution">
    <text evidence="3">The sequence shown here is derived from an EMBL/GenBank/DDBJ whole genome shotgun (WGS) entry which is preliminary data.</text>
</comment>
<dbReference type="SMART" id="SM00854">
    <property type="entry name" value="PGA_cap"/>
    <property type="match status" value="1"/>
</dbReference>
<dbReference type="InterPro" id="IPR052169">
    <property type="entry name" value="CW_Biosynth-Accessory"/>
</dbReference>
<sequence length="438" mass="48989">MNNEIRMAITGDSFITQRLPRDDESLLTIRDLLMRADVRFTNFETTVHNFDAYPSAASGGTWAASRPSILKDLRWLNFNLLACANNHSLDWSHNGLLQTIHYLSEEDWIFAGIGNNLSDAGQPRYLETKKGRVALISATATFENWHRAGEQRPDVIGRPGVNPLGHRAIHYVPDAWMHVLKQIDQQTDIDAKANLDLAEGFKSKKSDSFNVGGAEFRLGKPGTSTLMDNKDAERIGRSIREASRQADIVLVSVHSHEMKGMDKEQPAEFIRQFARFCIDQGAQAMIGHGPHVLRGIELYKGCPIFYSLGDFIFQNDTVERQPAEFYDIYHLDSGNTPADGFDARSDHGRKGLAANPKVYESVIATMTLRNGRVEEIQLTPINMGFDKPRSGKGRPYLASSSDGRRIIERIKKLSEPFGTKISIREGIGCVSIKENQLS</sequence>
<dbReference type="InterPro" id="IPR019079">
    <property type="entry name" value="Capsule_synth_CapA"/>
</dbReference>
<organism evidence="3 4">
    <name type="scientific">Sporolactobacillus putidus</name>
    <dbReference type="NCBI Taxonomy" id="492735"/>
    <lineage>
        <taxon>Bacteria</taxon>
        <taxon>Bacillati</taxon>
        <taxon>Bacillota</taxon>
        <taxon>Bacilli</taxon>
        <taxon>Bacillales</taxon>
        <taxon>Sporolactobacillaceae</taxon>
        <taxon>Sporolactobacillus</taxon>
    </lineage>
</organism>
<evidence type="ECO:0000313" key="4">
    <source>
        <dbReference type="Proteomes" id="UP000654670"/>
    </source>
</evidence>
<dbReference type="EMBL" id="BMOK01000002">
    <property type="protein sequence ID" value="GGL44513.1"/>
    <property type="molecule type" value="Genomic_DNA"/>
</dbReference>
<dbReference type="CDD" id="cd07381">
    <property type="entry name" value="MPP_CapA"/>
    <property type="match status" value="1"/>
</dbReference>
<dbReference type="PANTHER" id="PTHR33393">
    <property type="entry name" value="POLYGLUTAMINE SYNTHESIS ACCESSORY PROTEIN RV0574C-RELATED"/>
    <property type="match status" value="1"/>
</dbReference>
<protein>
    <recommendedName>
        <fullName evidence="2">Capsule synthesis protein CapA domain-containing protein</fullName>
    </recommendedName>
</protein>
<reference evidence="3" key="2">
    <citation type="submission" date="2020-09" db="EMBL/GenBank/DDBJ databases">
        <authorList>
            <person name="Sun Q."/>
            <person name="Ohkuma M."/>
        </authorList>
    </citation>
    <scope>NUCLEOTIDE SEQUENCE</scope>
    <source>
        <strain evidence="3">JCM 15325</strain>
    </source>
</reference>
<evidence type="ECO:0000256" key="1">
    <source>
        <dbReference type="ARBA" id="ARBA00005662"/>
    </source>
</evidence>
<keyword evidence="4" id="KW-1185">Reference proteome</keyword>
<evidence type="ECO:0000313" key="3">
    <source>
        <dbReference type="EMBL" id="GGL44513.1"/>
    </source>
</evidence>
<dbReference type="SUPFAM" id="SSF56300">
    <property type="entry name" value="Metallo-dependent phosphatases"/>
    <property type="match status" value="1"/>
</dbReference>
<dbReference type="InterPro" id="IPR029052">
    <property type="entry name" value="Metallo-depent_PP-like"/>
</dbReference>
<reference evidence="3" key="1">
    <citation type="journal article" date="2014" name="Int. J. Syst. Evol. Microbiol.">
        <title>Complete genome sequence of Corynebacterium casei LMG S-19264T (=DSM 44701T), isolated from a smear-ripened cheese.</title>
        <authorList>
            <consortium name="US DOE Joint Genome Institute (JGI-PGF)"/>
            <person name="Walter F."/>
            <person name="Albersmeier A."/>
            <person name="Kalinowski J."/>
            <person name="Ruckert C."/>
        </authorList>
    </citation>
    <scope>NUCLEOTIDE SEQUENCE</scope>
    <source>
        <strain evidence="3">JCM 15325</strain>
    </source>
</reference>
<name>A0A917RZE6_9BACL</name>
<evidence type="ECO:0000259" key="2">
    <source>
        <dbReference type="SMART" id="SM00854"/>
    </source>
</evidence>
<feature type="domain" description="Capsule synthesis protein CapA" evidence="2">
    <location>
        <begin position="6"/>
        <end position="315"/>
    </location>
</feature>
<gene>
    <name evidence="3" type="ORF">GCM10007968_05720</name>
</gene>
<dbReference type="AlphaFoldDB" id="A0A917RZE6"/>
<comment type="similarity">
    <text evidence="1">Belongs to the CapA family.</text>
</comment>